<organism evidence="1 2">
    <name type="scientific">Micromonospora pisi</name>
    <dbReference type="NCBI Taxonomy" id="589240"/>
    <lineage>
        <taxon>Bacteria</taxon>
        <taxon>Bacillati</taxon>
        <taxon>Actinomycetota</taxon>
        <taxon>Actinomycetes</taxon>
        <taxon>Micromonosporales</taxon>
        <taxon>Micromonosporaceae</taxon>
        <taxon>Micromonospora</taxon>
    </lineage>
</organism>
<gene>
    <name evidence="1" type="ORF">BDK92_3296</name>
</gene>
<dbReference type="Proteomes" id="UP000277671">
    <property type="component" value="Unassembled WGS sequence"/>
</dbReference>
<reference evidence="1 2" key="1">
    <citation type="submission" date="2018-10" db="EMBL/GenBank/DDBJ databases">
        <title>Sequencing the genomes of 1000 actinobacteria strains.</title>
        <authorList>
            <person name="Klenk H.-P."/>
        </authorList>
    </citation>
    <scope>NUCLEOTIDE SEQUENCE [LARGE SCALE GENOMIC DNA]</scope>
    <source>
        <strain evidence="1 2">DSM 45175</strain>
    </source>
</reference>
<keyword evidence="2" id="KW-1185">Reference proteome</keyword>
<evidence type="ECO:0000313" key="2">
    <source>
        <dbReference type="Proteomes" id="UP000277671"/>
    </source>
</evidence>
<dbReference type="EMBL" id="RBKT01000001">
    <property type="protein sequence ID" value="RKR88962.1"/>
    <property type="molecule type" value="Genomic_DNA"/>
</dbReference>
<dbReference type="AlphaFoldDB" id="A0A495JKU0"/>
<protein>
    <submittedName>
        <fullName evidence="1">Uncharacterized protein</fullName>
    </submittedName>
</protein>
<sequence>MDPATGAVVTDAAPFLPEFSATVKRDVLPVPEAGDGVQWSAPMRPGDRFILQYVCTGSGALEVSAYGGTMPVGAVLVCGEGFAGKELTAELPELSVQISRPFPRQGELEVALQLIALP</sequence>
<evidence type="ECO:0000313" key="1">
    <source>
        <dbReference type="EMBL" id="RKR88962.1"/>
    </source>
</evidence>
<comment type="caution">
    <text evidence="1">The sequence shown here is derived from an EMBL/GenBank/DDBJ whole genome shotgun (WGS) entry which is preliminary data.</text>
</comment>
<accession>A0A495JKU0</accession>
<name>A0A495JKU0_9ACTN</name>
<proteinExistence type="predicted"/>